<dbReference type="InterPro" id="IPR021375">
    <property type="entry name" value="DUF2997"/>
</dbReference>
<evidence type="ECO:0008006" key="3">
    <source>
        <dbReference type="Google" id="ProtNLM"/>
    </source>
</evidence>
<evidence type="ECO:0000313" key="1">
    <source>
        <dbReference type="EMBL" id="GAA2362044.1"/>
    </source>
</evidence>
<dbReference type="EMBL" id="BAAARV010000053">
    <property type="protein sequence ID" value="GAA2362044.1"/>
    <property type="molecule type" value="Genomic_DNA"/>
</dbReference>
<proteinExistence type="predicted"/>
<sequence>MSGSAKRLVVTVAADGTVSAVTEGIHGPKCLNYIAVLEDLLEAQTVHSEYTSDYHRVSGTVANRQEQHDGR</sequence>
<dbReference type="Proteomes" id="UP001501444">
    <property type="component" value="Unassembled WGS sequence"/>
</dbReference>
<organism evidence="1 2">
    <name type="scientific">Dactylosporangium salmoneum</name>
    <dbReference type="NCBI Taxonomy" id="53361"/>
    <lineage>
        <taxon>Bacteria</taxon>
        <taxon>Bacillati</taxon>
        <taxon>Actinomycetota</taxon>
        <taxon>Actinomycetes</taxon>
        <taxon>Micromonosporales</taxon>
        <taxon>Micromonosporaceae</taxon>
        <taxon>Dactylosporangium</taxon>
    </lineage>
</organism>
<accession>A0ABN3GV94</accession>
<name>A0ABN3GV94_9ACTN</name>
<dbReference type="Pfam" id="PF11211">
    <property type="entry name" value="DUF2997"/>
    <property type="match status" value="1"/>
</dbReference>
<keyword evidence="2" id="KW-1185">Reference proteome</keyword>
<comment type="caution">
    <text evidence="1">The sequence shown here is derived from an EMBL/GenBank/DDBJ whole genome shotgun (WGS) entry which is preliminary data.</text>
</comment>
<gene>
    <name evidence="1" type="ORF">GCM10010170_057910</name>
</gene>
<dbReference type="RefSeq" id="WP_344615700.1">
    <property type="nucleotide sequence ID" value="NZ_BAAARV010000053.1"/>
</dbReference>
<reference evidence="1 2" key="1">
    <citation type="journal article" date="2019" name="Int. J. Syst. Evol. Microbiol.">
        <title>The Global Catalogue of Microorganisms (GCM) 10K type strain sequencing project: providing services to taxonomists for standard genome sequencing and annotation.</title>
        <authorList>
            <consortium name="The Broad Institute Genomics Platform"/>
            <consortium name="The Broad Institute Genome Sequencing Center for Infectious Disease"/>
            <person name="Wu L."/>
            <person name="Ma J."/>
        </authorList>
    </citation>
    <scope>NUCLEOTIDE SEQUENCE [LARGE SCALE GENOMIC DNA]</scope>
    <source>
        <strain evidence="1 2">JCM 3272</strain>
    </source>
</reference>
<evidence type="ECO:0000313" key="2">
    <source>
        <dbReference type="Proteomes" id="UP001501444"/>
    </source>
</evidence>
<protein>
    <recommendedName>
        <fullName evidence="3">DUF2997 domain-containing protein</fullName>
    </recommendedName>
</protein>